<sequence length="290" mass="30692">MAAGLALATIPGVAIADDGPTDRALSTFREVAPDHVANAVAPEAALSTSLDDTTATVSEEAITIKSDAGTVSLVAPQETEGVEYQPVLMDGGSALIAIVIDSPAAGDVFEFKTLASDESQAKVLEDGSVLFTGSDGSFKGGLATPWARDSKGNDIPTRFEVTDANTIRQHVDLANVASDAYPVVADPWLGAELYGRVYVTNTSQGFIVTTRPSGWGAGYQGVGNIGMWWAHADEVKNKMPTPGNWSLSLQEQLYCHIAGWPVSANPDYDLESWKPQIPWQDQAGSKCQSY</sequence>
<gene>
    <name evidence="1" type="ORF">SAMN04488591_0770</name>
</gene>
<dbReference type="EMBL" id="FOYR01000001">
    <property type="protein sequence ID" value="SFR37328.1"/>
    <property type="molecule type" value="Genomic_DNA"/>
</dbReference>
<accession>A0A1I6G546</accession>
<reference evidence="2" key="1">
    <citation type="submission" date="2016-10" db="EMBL/GenBank/DDBJ databases">
        <authorList>
            <person name="Varghese N."/>
            <person name="Submissions S."/>
        </authorList>
    </citation>
    <scope>NUCLEOTIDE SEQUENCE [LARGE SCALE GENOMIC DNA]</scope>
    <source>
        <strain evidence="2">CL127</strain>
    </source>
</reference>
<dbReference type="AlphaFoldDB" id="A0A1I6G546"/>
<evidence type="ECO:0000313" key="2">
    <source>
        <dbReference type="Proteomes" id="UP000198877"/>
    </source>
</evidence>
<dbReference type="Proteomes" id="UP000198877">
    <property type="component" value="Unassembled WGS sequence"/>
</dbReference>
<proteinExistence type="predicted"/>
<name>A0A1I6G546_9MICO</name>
<protein>
    <recommendedName>
        <fullName evidence="3">DUF2599 domain-containing protein</fullName>
    </recommendedName>
</protein>
<organism evidence="1 2">
    <name type="scientific">Microbacterium azadirachtae</name>
    <dbReference type="NCBI Taxonomy" id="582680"/>
    <lineage>
        <taxon>Bacteria</taxon>
        <taxon>Bacillati</taxon>
        <taxon>Actinomycetota</taxon>
        <taxon>Actinomycetes</taxon>
        <taxon>Micrococcales</taxon>
        <taxon>Microbacteriaceae</taxon>
        <taxon>Microbacterium</taxon>
    </lineage>
</organism>
<evidence type="ECO:0008006" key="3">
    <source>
        <dbReference type="Google" id="ProtNLM"/>
    </source>
</evidence>
<evidence type="ECO:0000313" key="1">
    <source>
        <dbReference type="EMBL" id="SFR37328.1"/>
    </source>
</evidence>